<dbReference type="Pfam" id="PF25973">
    <property type="entry name" value="BSH_CzcB"/>
    <property type="match status" value="1"/>
</dbReference>
<dbReference type="InterPro" id="IPR058647">
    <property type="entry name" value="BSH_CzcB-like"/>
</dbReference>
<keyword evidence="6" id="KW-0175">Coiled coil</keyword>
<keyword evidence="3" id="KW-0812">Transmembrane</keyword>
<protein>
    <submittedName>
        <fullName evidence="9">Secretion protein HlyD</fullName>
    </submittedName>
</protein>
<evidence type="ECO:0000259" key="8">
    <source>
        <dbReference type="Pfam" id="PF26002"/>
    </source>
</evidence>
<evidence type="ECO:0000313" key="9">
    <source>
        <dbReference type="EMBL" id="ALF55520.1"/>
    </source>
</evidence>
<organism evidence="9 10">
    <name type="scientific">Nostoc piscinale CENA21</name>
    <dbReference type="NCBI Taxonomy" id="224013"/>
    <lineage>
        <taxon>Bacteria</taxon>
        <taxon>Bacillati</taxon>
        <taxon>Cyanobacteriota</taxon>
        <taxon>Cyanophyceae</taxon>
        <taxon>Nostocales</taxon>
        <taxon>Nostocaceae</taxon>
        <taxon>Nostoc</taxon>
    </lineage>
</organism>
<dbReference type="Proteomes" id="UP000062645">
    <property type="component" value="Chromosome"/>
</dbReference>
<dbReference type="PANTHER" id="PTHR30386:SF26">
    <property type="entry name" value="TRANSPORT PROTEIN COMB"/>
    <property type="match status" value="1"/>
</dbReference>
<reference evidence="9 10" key="2">
    <citation type="journal article" date="2016" name="Genome Announc.">
        <title>Draft Genome Sequence of the N2-Fixing Cyanobacterium Nostoc piscinale CENA21, Isolated from the Brazilian Amazon Floodplain.</title>
        <authorList>
            <person name="Leao T."/>
            <person name="Guimaraes P.I."/>
            <person name="de Melo A.G."/>
            <person name="Ramos R.T."/>
            <person name="Leao P.N."/>
            <person name="Silva A."/>
            <person name="Fiore M.F."/>
            <person name="Schneider M.P."/>
        </authorList>
    </citation>
    <scope>NUCLEOTIDE SEQUENCE [LARGE SCALE GENOMIC DNA]</scope>
    <source>
        <strain evidence="9 10">CENA21</strain>
    </source>
</reference>
<accession>A0A0M4T5I4</accession>
<evidence type="ECO:0000256" key="2">
    <source>
        <dbReference type="ARBA" id="ARBA00009477"/>
    </source>
</evidence>
<evidence type="ECO:0000259" key="7">
    <source>
        <dbReference type="Pfam" id="PF25973"/>
    </source>
</evidence>
<gene>
    <name evidence="9" type="ORF">ACX27_26100</name>
</gene>
<dbReference type="PANTHER" id="PTHR30386">
    <property type="entry name" value="MEMBRANE FUSION SUBUNIT OF EMRAB-TOLC MULTIDRUG EFFLUX PUMP"/>
    <property type="match status" value="1"/>
</dbReference>
<comment type="similarity">
    <text evidence="2">Belongs to the membrane fusion protein (MFP) (TC 8.A.1) family.</text>
</comment>
<evidence type="ECO:0000256" key="4">
    <source>
        <dbReference type="ARBA" id="ARBA00022989"/>
    </source>
</evidence>
<dbReference type="SUPFAM" id="SSF111369">
    <property type="entry name" value="HlyD-like secretion proteins"/>
    <property type="match status" value="1"/>
</dbReference>
<dbReference type="GO" id="GO:0016020">
    <property type="term" value="C:membrane"/>
    <property type="evidence" value="ECO:0007669"/>
    <property type="project" value="UniProtKB-SubCell"/>
</dbReference>
<sequence>MKLPYEFLPKTTESSVASSEEFIDASTEAALLFGGTATSVKVIAEESAALPEGKLVDTDTSLRLQTATIQSDRWSTSLQTLIDQPPSYLPYQLIAGGIAFCITIITWANLGQIEEIGKARGRLIPLGEVYKVHPVIFGKVARVYIQEGQKVKAGEVIAQLDQEIALNELDRLKQELTAYQTQALQTQGLIDKTRLETKMRIAINQAEIQGQKATIAQALSKIQSQKVAITQGEERAKISQALLDQLNKDATAQKERLQRLTALVEEGALSQEQLFQAQQNLSDRQRTITQQSGDIQQTLAESQREQMALQQVLSESQRLQAELTQKQAEGNTVELQSEQAIQKLQVQKTQLQAQVQQTAKLILEAKTKLKQLALTAPVDGTVLSLNVRNSGEVVQSGQTIAELAPENAPLILEATLPTKEAGFVKVGNEVKIKFDAYPYQDYSIIPGKVISISPNSTVNEQLGAVYRLEIALDRNYVKANHQTIKFQAGQTATAEIIIRRRRIIDILLEPLKELQAGGSSL</sequence>
<dbReference type="OrthoDB" id="9775513at2"/>
<proteinExistence type="inferred from homology"/>
<keyword evidence="5" id="KW-0472">Membrane</keyword>
<dbReference type="Gene3D" id="1.10.287.470">
    <property type="entry name" value="Helix hairpin bin"/>
    <property type="match status" value="1"/>
</dbReference>
<dbReference type="KEGG" id="npz:ACX27_26100"/>
<dbReference type="PATRIC" id="fig|224013.5.peg.6246"/>
<evidence type="ECO:0000256" key="5">
    <source>
        <dbReference type="ARBA" id="ARBA00023136"/>
    </source>
</evidence>
<dbReference type="Gene3D" id="2.40.50.100">
    <property type="match status" value="1"/>
</dbReference>
<feature type="domain" description="CzcB-like barrel-sandwich hybrid" evidence="7">
    <location>
        <begin position="130"/>
        <end position="404"/>
    </location>
</feature>
<name>A0A0M4T5I4_9NOSO</name>
<feature type="coiled-coil region" evidence="6">
    <location>
        <begin position="309"/>
        <end position="361"/>
    </location>
</feature>
<keyword evidence="4" id="KW-1133">Transmembrane helix</keyword>
<evidence type="ECO:0000256" key="1">
    <source>
        <dbReference type="ARBA" id="ARBA00004167"/>
    </source>
</evidence>
<evidence type="ECO:0000256" key="6">
    <source>
        <dbReference type="SAM" id="Coils"/>
    </source>
</evidence>
<dbReference type="Gene3D" id="2.40.30.170">
    <property type="match status" value="1"/>
</dbReference>
<dbReference type="InterPro" id="IPR058982">
    <property type="entry name" value="Beta-barrel_AprE"/>
</dbReference>
<dbReference type="STRING" id="224013.ACX27_26100"/>
<dbReference type="EMBL" id="CP012036">
    <property type="protein sequence ID" value="ALF55520.1"/>
    <property type="molecule type" value="Genomic_DNA"/>
</dbReference>
<dbReference type="Pfam" id="PF26002">
    <property type="entry name" value="Beta-barrel_AprE"/>
    <property type="match status" value="1"/>
</dbReference>
<reference evidence="10" key="1">
    <citation type="submission" date="2015-07" db="EMBL/GenBank/DDBJ databases">
        <title>Genome Of Nitrogen-Fixing Cyanobacterium Nostoc piscinale CENA21 From Solimoes/Amazon River Floodplain Sediments And Comparative Genomics To Uncover Biosynthetic Natural Products Potential.</title>
        <authorList>
            <person name="Leao T.F."/>
            <person name="Leao P.N."/>
            <person name="Guimaraes P.I."/>
            <person name="de Melo A.G.C."/>
            <person name="Ramos R.T.J."/>
            <person name="Silva A."/>
            <person name="Fiore M.F."/>
            <person name="Schneider M.P.C."/>
        </authorList>
    </citation>
    <scope>NUCLEOTIDE SEQUENCE [LARGE SCALE GENOMIC DNA]</scope>
    <source>
        <strain evidence="10">CENA21</strain>
    </source>
</reference>
<dbReference type="RefSeq" id="WP_083468844.1">
    <property type="nucleotide sequence ID" value="NZ_CP012036.1"/>
</dbReference>
<feature type="domain" description="AprE-like beta-barrel" evidence="8">
    <location>
        <begin position="410"/>
        <end position="497"/>
    </location>
</feature>
<evidence type="ECO:0000313" key="10">
    <source>
        <dbReference type="Proteomes" id="UP000062645"/>
    </source>
</evidence>
<dbReference type="InterPro" id="IPR050739">
    <property type="entry name" value="MFP"/>
</dbReference>
<evidence type="ECO:0000256" key="3">
    <source>
        <dbReference type="ARBA" id="ARBA00022692"/>
    </source>
</evidence>
<dbReference type="AlphaFoldDB" id="A0A0M4T5I4"/>
<keyword evidence="10" id="KW-1185">Reference proteome</keyword>
<dbReference type="PRINTS" id="PR01490">
    <property type="entry name" value="RTXTOXIND"/>
</dbReference>
<comment type="subcellular location">
    <subcellularLocation>
        <location evidence="1">Membrane</location>
        <topology evidence="1">Single-pass membrane protein</topology>
    </subcellularLocation>
</comment>